<reference evidence="2 3" key="1">
    <citation type="journal article" date="2014" name="Genome Biol. Evol.">
        <title>The genome of the myxosporean Thelohanellus kitauei shows adaptations to nutrient acquisition within its fish host.</title>
        <authorList>
            <person name="Yang Y."/>
            <person name="Xiong J."/>
            <person name="Zhou Z."/>
            <person name="Huo F."/>
            <person name="Miao W."/>
            <person name="Ran C."/>
            <person name="Liu Y."/>
            <person name="Zhang J."/>
            <person name="Feng J."/>
            <person name="Wang M."/>
            <person name="Wang M."/>
            <person name="Wang L."/>
            <person name="Yao B."/>
        </authorList>
    </citation>
    <scope>NUCLEOTIDE SEQUENCE [LARGE SCALE GENOMIC DNA]</scope>
    <source>
        <strain evidence="2">Wuqing</strain>
    </source>
</reference>
<gene>
    <name evidence="2" type="ORF">RF11_07181</name>
</gene>
<name>A0A0C2JXN0_THEKT</name>
<feature type="transmembrane region" description="Helical" evidence="1">
    <location>
        <begin position="127"/>
        <end position="145"/>
    </location>
</feature>
<keyword evidence="1" id="KW-0472">Membrane</keyword>
<evidence type="ECO:0000313" key="2">
    <source>
        <dbReference type="EMBL" id="KII74248.1"/>
    </source>
</evidence>
<keyword evidence="1" id="KW-1133">Transmembrane helix</keyword>
<keyword evidence="1" id="KW-0812">Transmembrane</keyword>
<dbReference type="EMBL" id="JWZT01000486">
    <property type="protein sequence ID" value="KII74248.1"/>
    <property type="molecule type" value="Genomic_DNA"/>
</dbReference>
<dbReference type="AlphaFoldDB" id="A0A0C2JXN0"/>
<evidence type="ECO:0000256" key="1">
    <source>
        <dbReference type="SAM" id="Phobius"/>
    </source>
</evidence>
<sequence length="155" mass="17244">MGTLKLKGKISSIRGEIGPFARSIRRLEDRLPSAIPLSGTSQILPPFLNIYGLRACIEEDGMGLSRFIFAAVIHFTEDEQIWALKKTYFIVRTVWLVAGILPLYIVVSSTTRSMTSKFIATFNVRVLSGPALLTAAIFSGTMDVLQFKRETKAFK</sequence>
<proteinExistence type="predicted"/>
<feature type="transmembrane region" description="Helical" evidence="1">
    <location>
        <begin position="89"/>
        <end position="107"/>
    </location>
</feature>
<protein>
    <submittedName>
        <fullName evidence="2">Uncharacterized protein</fullName>
    </submittedName>
</protein>
<comment type="caution">
    <text evidence="2">The sequence shown here is derived from an EMBL/GenBank/DDBJ whole genome shotgun (WGS) entry which is preliminary data.</text>
</comment>
<evidence type="ECO:0000313" key="3">
    <source>
        <dbReference type="Proteomes" id="UP000031668"/>
    </source>
</evidence>
<dbReference type="Proteomes" id="UP000031668">
    <property type="component" value="Unassembled WGS sequence"/>
</dbReference>
<organism evidence="2 3">
    <name type="scientific">Thelohanellus kitauei</name>
    <name type="common">Myxosporean</name>
    <dbReference type="NCBI Taxonomy" id="669202"/>
    <lineage>
        <taxon>Eukaryota</taxon>
        <taxon>Metazoa</taxon>
        <taxon>Cnidaria</taxon>
        <taxon>Myxozoa</taxon>
        <taxon>Myxosporea</taxon>
        <taxon>Bivalvulida</taxon>
        <taxon>Platysporina</taxon>
        <taxon>Myxobolidae</taxon>
        <taxon>Thelohanellus</taxon>
    </lineage>
</organism>
<keyword evidence="3" id="KW-1185">Reference proteome</keyword>
<accession>A0A0C2JXN0</accession>